<dbReference type="GO" id="GO:0045892">
    <property type="term" value="P:negative regulation of DNA-templated transcription"/>
    <property type="evidence" value="ECO:0007669"/>
    <property type="project" value="UniProtKB-UniRule"/>
</dbReference>
<dbReference type="GO" id="GO:0005634">
    <property type="term" value="C:nucleus"/>
    <property type="evidence" value="ECO:0007669"/>
    <property type="project" value="UniProtKB-SubCell"/>
</dbReference>
<feature type="domain" description="OVATE" evidence="8">
    <location>
        <begin position="155"/>
        <end position="215"/>
    </location>
</feature>
<dbReference type="PROSITE" id="PS51754">
    <property type="entry name" value="OVATE"/>
    <property type="match status" value="1"/>
</dbReference>
<keyword evidence="2 6" id="KW-0678">Repressor</keyword>
<evidence type="ECO:0000313" key="10">
    <source>
        <dbReference type="Proteomes" id="UP000289738"/>
    </source>
</evidence>
<protein>
    <recommendedName>
        <fullName evidence="6">Transcription repressor</fullName>
    </recommendedName>
    <alternativeName>
        <fullName evidence="6">Ovate family protein</fullName>
    </alternativeName>
</protein>
<evidence type="ECO:0000256" key="6">
    <source>
        <dbReference type="RuleBase" id="RU367028"/>
    </source>
</evidence>
<dbReference type="STRING" id="3818.A0A444XUQ7"/>
<reference evidence="9 10" key="1">
    <citation type="submission" date="2019-01" db="EMBL/GenBank/DDBJ databases">
        <title>Sequencing of cultivated peanut Arachis hypogaea provides insights into genome evolution and oil improvement.</title>
        <authorList>
            <person name="Chen X."/>
        </authorList>
    </citation>
    <scope>NUCLEOTIDE SEQUENCE [LARGE SCALE GENOMIC DNA]</scope>
    <source>
        <strain evidence="10">cv. Fuhuasheng</strain>
        <tissue evidence="9">Leaves</tissue>
    </source>
</reference>
<keyword evidence="3 6" id="KW-0805">Transcription regulation</keyword>
<evidence type="ECO:0000256" key="4">
    <source>
        <dbReference type="ARBA" id="ARBA00023163"/>
    </source>
</evidence>
<dbReference type="EMBL" id="SDMP01000019">
    <property type="protein sequence ID" value="RYQ93517.1"/>
    <property type="molecule type" value="Genomic_DNA"/>
</dbReference>
<evidence type="ECO:0000256" key="5">
    <source>
        <dbReference type="ARBA" id="ARBA00023242"/>
    </source>
</evidence>
<evidence type="ECO:0000256" key="2">
    <source>
        <dbReference type="ARBA" id="ARBA00022491"/>
    </source>
</evidence>
<evidence type="ECO:0000256" key="3">
    <source>
        <dbReference type="ARBA" id="ARBA00023015"/>
    </source>
</evidence>
<comment type="caution">
    <text evidence="9">The sequence shown here is derived from an EMBL/GenBank/DDBJ whole genome shotgun (WGS) entry which is preliminary data.</text>
</comment>
<keyword evidence="5 6" id="KW-0539">Nucleus</keyword>
<dbReference type="OrthoDB" id="689823at2759"/>
<dbReference type="PANTHER" id="PTHR33057:SF26">
    <property type="entry name" value="TRANSCRIPTION REPRESSOR OFP13"/>
    <property type="match status" value="1"/>
</dbReference>
<comment type="function">
    <text evidence="6">Transcriptional repressor that regulates multiple aspects of plant growth and development.</text>
</comment>
<dbReference type="NCBIfam" id="TIGR01568">
    <property type="entry name" value="A_thal_3678"/>
    <property type="match status" value="1"/>
</dbReference>
<evidence type="ECO:0000256" key="1">
    <source>
        <dbReference type="ARBA" id="ARBA00004123"/>
    </source>
</evidence>
<evidence type="ECO:0000313" key="9">
    <source>
        <dbReference type="EMBL" id="RYQ93517.1"/>
    </source>
</evidence>
<organism evidence="9 10">
    <name type="scientific">Arachis hypogaea</name>
    <name type="common">Peanut</name>
    <dbReference type="NCBI Taxonomy" id="3818"/>
    <lineage>
        <taxon>Eukaryota</taxon>
        <taxon>Viridiplantae</taxon>
        <taxon>Streptophyta</taxon>
        <taxon>Embryophyta</taxon>
        <taxon>Tracheophyta</taxon>
        <taxon>Spermatophyta</taxon>
        <taxon>Magnoliopsida</taxon>
        <taxon>eudicotyledons</taxon>
        <taxon>Gunneridae</taxon>
        <taxon>Pentapetalae</taxon>
        <taxon>rosids</taxon>
        <taxon>fabids</taxon>
        <taxon>Fabales</taxon>
        <taxon>Fabaceae</taxon>
        <taxon>Papilionoideae</taxon>
        <taxon>50 kb inversion clade</taxon>
        <taxon>dalbergioids sensu lato</taxon>
        <taxon>Dalbergieae</taxon>
        <taxon>Pterocarpus clade</taxon>
        <taxon>Arachis</taxon>
    </lineage>
</organism>
<dbReference type="InterPro" id="IPR006458">
    <property type="entry name" value="Ovate_C"/>
</dbReference>
<accession>A0A444XUQ7</accession>
<gene>
    <name evidence="9" type="ORF">Ahy_B09g099795</name>
</gene>
<dbReference type="Proteomes" id="UP000289738">
    <property type="component" value="Chromosome B09"/>
</dbReference>
<dbReference type="Pfam" id="PF04844">
    <property type="entry name" value="Ovate"/>
    <property type="match status" value="1"/>
</dbReference>
<sequence>MRKKALMKLPLSLFKTKEEPPQRRKHHHHHNVLPWQNLFPSCGGNYPNTLSFRGGDGGDFFKTVNSVFLDPAATTIEASMTETPSAESWFSSESASAVSLSTESEEYDGESLEMVVRGVKRSERLLFEAGETKTSSILEMAKASSSLPFKESVVVAMESEDPYSDFRRSMEEMVECHGVKDDWEGLEELLCWYLKVNGKNNHGFIVAAFVDLIITIAASASASVAAAASSNNNSTSSSSSCSSSSSSSDSTTTTTYSSAVSSFPSSPLCLSQGHNDIVHHKHHHNDTATTS</sequence>
<keyword evidence="4 6" id="KW-0804">Transcription</keyword>
<evidence type="ECO:0000256" key="7">
    <source>
        <dbReference type="SAM" id="MobiDB-lite"/>
    </source>
</evidence>
<dbReference type="PANTHER" id="PTHR33057">
    <property type="entry name" value="TRANSCRIPTION REPRESSOR OFP7-RELATED"/>
    <property type="match status" value="1"/>
</dbReference>
<keyword evidence="10" id="KW-1185">Reference proteome</keyword>
<feature type="region of interest" description="Disordered" evidence="7">
    <location>
        <begin position="229"/>
        <end position="265"/>
    </location>
</feature>
<proteinExistence type="predicted"/>
<comment type="subcellular location">
    <subcellularLocation>
        <location evidence="1 6">Nucleus</location>
    </subcellularLocation>
</comment>
<dbReference type="InterPro" id="IPR038933">
    <property type="entry name" value="Ovate"/>
</dbReference>
<name>A0A444XUQ7_ARAHY</name>
<dbReference type="AlphaFoldDB" id="A0A444XUQ7"/>
<evidence type="ECO:0000259" key="8">
    <source>
        <dbReference type="PROSITE" id="PS51754"/>
    </source>
</evidence>